<reference evidence="1" key="1">
    <citation type="journal article" date="2014" name="Front. Microbiol.">
        <title>High frequency of phylogenetically diverse reductive dehalogenase-homologous genes in deep subseafloor sedimentary metagenomes.</title>
        <authorList>
            <person name="Kawai M."/>
            <person name="Futagami T."/>
            <person name="Toyoda A."/>
            <person name="Takaki Y."/>
            <person name="Nishi S."/>
            <person name="Hori S."/>
            <person name="Arai W."/>
            <person name="Tsubouchi T."/>
            <person name="Morono Y."/>
            <person name="Uchiyama I."/>
            <person name="Ito T."/>
            <person name="Fujiyama A."/>
            <person name="Inagaki F."/>
            <person name="Takami H."/>
        </authorList>
    </citation>
    <scope>NUCLEOTIDE SEQUENCE</scope>
    <source>
        <strain evidence="1">Expedition CK06-06</strain>
    </source>
</reference>
<dbReference type="EMBL" id="BARV01034379">
    <property type="protein sequence ID" value="GAI58554.1"/>
    <property type="molecule type" value="Genomic_DNA"/>
</dbReference>
<comment type="caution">
    <text evidence="1">The sequence shown here is derived from an EMBL/GenBank/DDBJ whole genome shotgun (WGS) entry which is preliminary data.</text>
</comment>
<proteinExistence type="predicted"/>
<accession>X1RSS5</accession>
<sequence length="93" mass="10695">DYKDTVKIMIGHGLIKKQKVDFSHIEALLLRAQKDIVAAEANLKIDEEVTYDPFLPVSKIEAENALKTAEEFVKIVLKLIQKENPQLRFNFNK</sequence>
<organism evidence="1">
    <name type="scientific">marine sediment metagenome</name>
    <dbReference type="NCBI Taxonomy" id="412755"/>
    <lineage>
        <taxon>unclassified sequences</taxon>
        <taxon>metagenomes</taxon>
        <taxon>ecological metagenomes</taxon>
    </lineage>
</organism>
<dbReference type="AlphaFoldDB" id="X1RSS5"/>
<gene>
    <name evidence="1" type="ORF">S06H3_53850</name>
</gene>
<feature type="non-terminal residue" evidence="1">
    <location>
        <position position="1"/>
    </location>
</feature>
<evidence type="ECO:0008006" key="2">
    <source>
        <dbReference type="Google" id="ProtNLM"/>
    </source>
</evidence>
<name>X1RSS5_9ZZZZ</name>
<evidence type="ECO:0000313" key="1">
    <source>
        <dbReference type="EMBL" id="GAI58554.1"/>
    </source>
</evidence>
<protein>
    <recommendedName>
        <fullName evidence="2">HEPN domain-containing protein</fullName>
    </recommendedName>
</protein>